<proteinExistence type="predicted"/>
<organism evidence="1">
    <name type="scientific">uncultured Caudovirales phage</name>
    <dbReference type="NCBI Taxonomy" id="2100421"/>
    <lineage>
        <taxon>Viruses</taxon>
        <taxon>Duplodnaviria</taxon>
        <taxon>Heunggongvirae</taxon>
        <taxon>Uroviricota</taxon>
        <taxon>Caudoviricetes</taxon>
        <taxon>Peduoviridae</taxon>
        <taxon>Maltschvirus</taxon>
        <taxon>Maltschvirus maltsch</taxon>
    </lineage>
</organism>
<dbReference type="EMBL" id="LR796544">
    <property type="protein sequence ID" value="CAB4150432.1"/>
    <property type="molecule type" value="Genomic_DNA"/>
</dbReference>
<evidence type="ECO:0000313" key="1">
    <source>
        <dbReference type="EMBL" id="CAB4150432.1"/>
    </source>
</evidence>
<gene>
    <name evidence="1" type="ORF">UFOVP567_32</name>
</gene>
<protein>
    <submittedName>
        <fullName evidence="1">Uncharacterized protein</fullName>
    </submittedName>
</protein>
<accession>A0A6J5MVR9</accession>
<reference evidence="1" key="1">
    <citation type="submission" date="2020-04" db="EMBL/GenBank/DDBJ databases">
        <authorList>
            <person name="Chiriac C."/>
            <person name="Salcher M."/>
            <person name="Ghai R."/>
            <person name="Kavagutti S V."/>
        </authorList>
    </citation>
    <scope>NUCLEOTIDE SEQUENCE</scope>
</reference>
<sequence>MSILPPLPYSPALFRSSPDSVTIFYRWNLAAREELRAALNSTGATDFAGWLDAIEGPLALLIDRIEVRPSGEDLQVHRIPADKVERRQWFENNLPSRLVGEVCGAIVAGAYDSELVGKS</sequence>
<name>A0A6J5MVR9_9CAUD</name>